<keyword evidence="2" id="KW-0472">Membrane</keyword>
<dbReference type="AlphaFoldDB" id="A0A942E580"/>
<protein>
    <submittedName>
        <fullName evidence="7">MliC family protein</fullName>
    </submittedName>
</protein>
<keyword evidence="8" id="KW-1185">Reference proteome</keyword>
<sequence>MSARFITAAVTASLLLPGAALATQTSLELTITTQSGEFEQRVVRYDCATEAFTRVVYLNAAPNFLAIVPLADEPEPMVMAAVISGSGARYAAGKWVWWTKGAEAALYDATMPEDAEPVLTCTEVNDIP</sequence>
<feature type="domain" description="C-type lysozyme inhibitor" evidence="6">
    <location>
        <begin position="45"/>
        <end position="109"/>
    </location>
</feature>
<evidence type="ECO:0000256" key="3">
    <source>
        <dbReference type="ARBA" id="ARBA00023139"/>
    </source>
</evidence>
<name>A0A942E580_9HYPH</name>
<dbReference type="SUPFAM" id="SSF141488">
    <property type="entry name" value="YdhA-like"/>
    <property type="match status" value="1"/>
</dbReference>
<keyword evidence="4" id="KW-0449">Lipoprotein</keyword>
<keyword evidence="1 5" id="KW-0732">Signal</keyword>
<dbReference type="InterPro" id="IPR018660">
    <property type="entry name" value="MliC"/>
</dbReference>
<evidence type="ECO:0000256" key="4">
    <source>
        <dbReference type="ARBA" id="ARBA00023288"/>
    </source>
</evidence>
<comment type="caution">
    <text evidence="7">The sequence shown here is derived from an EMBL/GenBank/DDBJ whole genome shotgun (WGS) entry which is preliminary data.</text>
</comment>
<dbReference type="Gene3D" id="2.40.128.200">
    <property type="match status" value="1"/>
</dbReference>
<feature type="signal peptide" evidence="5">
    <location>
        <begin position="1"/>
        <end position="22"/>
    </location>
</feature>
<feature type="chain" id="PRO_5037025687" evidence="5">
    <location>
        <begin position="23"/>
        <end position="128"/>
    </location>
</feature>
<dbReference type="EMBL" id="JAGXTP010000001">
    <property type="protein sequence ID" value="MBS3847676.1"/>
    <property type="molecule type" value="Genomic_DNA"/>
</dbReference>
<keyword evidence="3" id="KW-0564">Palmitate</keyword>
<dbReference type="Proteomes" id="UP000678281">
    <property type="component" value="Unassembled WGS sequence"/>
</dbReference>
<evidence type="ECO:0000256" key="2">
    <source>
        <dbReference type="ARBA" id="ARBA00023136"/>
    </source>
</evidence>
<evidence type="ECO:0000256" key="1">
    <source>
        <dbReference type="ARBA" id="ARBA00022729"/>
    </source>
</evidence>
<proteinExistence type="predicted"/>
<gene>
    <name evidence="7" type="ORF">KD146_03090</name>
</gene>
<evidence type="ECO:0000313" key="7">
    <source>
        <dbReference type="EMBL" id="MBS3847676.1"/>
    </source>
</evidence>
<reference evidence="7" key="1">
    <citation type="submission" date="2021-04" db="EMBL/GenBank/DDBJ databases">
        <title>Devosia litorisediminis sp. nov., isolated from a sand dune.</title>
        <authorList>
            <person name="Park S."/>
            <person name="Yoon J.-H."/>
        </authorList>
    </citation>
    <scope>NUCLEOTIDE SEQUENCE</scope>
    <source>
        <strain evidence="7">BSSL-BM10</strain>
    </source>
</reference>
<evidence type="ECO:0000256" key="5">
    <source>
        <dbReference type="SAM" id="SignalP"/>
    </source>
</evidence>
<accession>A0A942E580</accession>
<organism evidence="7 8">
    <name type="scientific">Devosia litorisediminis</name>
    <dbReference type="NCBI Taxonomy" id="2829817"/>
    <lineage>
        <taxon>Bacteria</taxon>
        <taxon>Pseudomonadati</taxon>
        <taxon>Pseudomonadota</taxon>
        <taxon>Alphaproteobacteria</taxon>
        <taxon>Hyphomicrobiales</taxon>
        <taxon>Devosiaceae</taxon>
        <taxon>Devosia</taxon>
    </lineage>
</organism>
<dbReference type="InterPro" id="IPR036328">
    <property type="entry name" value="MliC_sf"/>
</dbReference>
<dbReference type="Pfam" id="PF09864">
    <property type="entry name" value="MliC"/>
    <property type="match status" value="1"/>
</dbReference>
<dbReference type="RefSeq" id="WP_212657280.1">
    <property type="nucleotide sequence ID" value="NZ_JAGXTP010000001.1"/>
</dbReference>
<evidence type="ECO:0000259" key="6">
    <source>
        <dbReference type="Pfam" id="PF09864"/>
    </source>
</evidence>
<evidence type="ECO:0000313" key="8">
    <source>
        <dbReference type="Proteomes" id="UP000678281"/>
    </source>
</evidence>